<comment type="caution">
    <text evidence="2">The sequence shown here is derived from an EMBL/GenBank/DDBJ whole genome shotgun (WGS) entry which is preliminary data.</text>
</comment>
<organism evidence="2 3">
    <name type="scientific">Aequorivita aurantiaca</name>
    <dbReference type="NCBI Taxonomy" id="3053356"/>
    <lineage>
        <taxon>Bacteria</taxon>
        <taxon>Pseudomonadati</taxon>
        <taxon>Bacteroidota</taxon>
        <taxon>Flavobacteriia</taxon>
        <taxon>Flavobacteriales</taxon>
        <taxon>Flavobacteriaceae</taxon>
        <taxon>Aequorivita</taxon>
    </lineage>
</organism>
<evidence type="ECO:0000313" key="3">
    <source>
        <dbReference type="Proteomes" id="UP001244787"/>
    </source>
</evidence>
<dbReference type="RefSeq" id="WP_290255291.1">
    <property type="nucleotide sequence ID" value="NZ_JAUGQQ010000010.1"/>
</dbReference>
<accession>A0ABT8DII4</accession>
<keyword evidence="1" id="KW-0732">Signal</keyword>
<gene>
    <name evidence="2" type="ORF">QRD02_12495</name>
</gene>
<name>A0ABT8DII4_9FLAO</name>
<reference evidence="2 3" key="1">
    <citation type="submission" date="2023-06" db="EMBL/GenBank/DDBJ databases">
        <authorList>
            <person name="Ye Y.-Q."/>
            <person name="Du Z.-J."/>
        </authorList>
    </citation>
    <scope>NUCLEOTIDE SEQUENCE [LARGE SCALE GENOMIC DNA]</scope>
    <source>
        <strain evidence="2 3">SDUM287046</strain>
    </source>
</reference>
<keyword evidence="3" id="KW-1185">Reference proteome</keyword>
<evidence type="ECO:0000256" key="1">
    <source>
        <dbReference type="SAM" id="SignalP"/>
    </source>
</evidence>
<evidence type="ECO:0000313" key="2">
    <source>
        <dbReference type="EMBL" id="MDN3725201.1"/>
    </source>
</evidence>
<dbReference type="EMBL" id="JAUGQQ010000010">
    <property type="protein sequence ID" value="MDN3725201.1"/>
    <property type="molecule type" value="Genomic_DNA"/>
</dbReference>
<feature type="signal peptide" evidence="1">
    <location>
        <begin position="1"/>
        <end position="21"/>
    </location>
</feature>
<protein>
    <submittedName>
        <fullName evidence="2">Uncharacterized protein</fullName>
    </submittedName>
</protein>
<proteinExistence type="predicted"/>
<feature type="chain" id="PRO_5047099384" evidence="1">
    <location>
        <begin position="22"/>
        <end position="205"/>
    </location>
</feature>
<sequence>MKNLTALFACLCVGISSFSQVGINTTEPTSTLDVNGSIRVRDLGIGSDNEIVATQVVGMDEEGNFVRIEMSENIYLENNVLKTVERRNKIGTLPTFTGTVGHNVDMILWPGGANSTTPVLKIIATNGDFNITGFDVSSLGGPAAADGITAWLYSVSGKLELKVEDNGSAPQNRILADSNTNIRRYGMVKIMYDGALQRWLIMSYH</sequence>
<dbReference type="Proteomes" id="UP001244787">
    <property type="component" value="Unassembled WGS sequence"/>
</dbReference>